<keyword evidence="4" id="KW-1185">Reference proteome</keyword>
<reference evidence="3 4" key="1">
    <citation type="journal article" date="2011" name="Front. Microbiol.">
        <title>Genomic signatures of strain selection and enhancement in Bacillus atrophaeus var. globigii, a historical biowarfare simulant.</title>
        <authorList>
            <person name="Gibbons H.S."/>
            <person name="Broomall S.M."/>
            <person name="McNew L.A."/>
            <person name="Daligault H."/>
            <person name="Chapman C."/>
            <person name="Bruce D."/>
            <person name="Karavis M."/>
            <person name="Krepps M."/>
            <person name="McGregor P.A."/>
            <person name="Hong C."/>
            <person name="Park K.H."/>
            <person name="Akmal A."/>
            <person name="Feldman A."/>
            <person name="Lin J.S."/>
            <person name="Chang W.E."/>
            <person name="Higgs B.W."/>
            <person name="Demirev P."/>
            <person name="Lindquist J."/>
            <person name="Liem A."/>
            <person name="Fochler E."/>
            <person name="Read T.D."/>
            <person name="Tapia R."/>
            <person name="Johnson S."/>
            <person name="Bishop-Lilly K.A."/>
            <person name="Detter C."/>
            <person name="Han C."/>
            <person name="Sozhamannan S."/>
            <person name="Rosenzweig C.N."/>
            <person name="Skowronski E.W."/>
        </authorList>
    </citation>
    <scope>NUCLEOTIDE SEQUENCE [LARGE SCALE GENOMIC DNA]</scope>
    <source>
        <strain evidence="3 4">MLST1</strain>
    </source>
</reference>
<proteinExistence type="predicted"/>
<dbReference type="PANTHER" id="PTHR33525:SF4">
    <property type="entry name" value="CYCLIC DI-GMP PHOSPHODIESTERASE CDGJ"/>
    <property type="match status" value="1"/>
</dbReference>
<dbReference type="InterPro" id="IPR013976">
    <property type="entry name" value="HDOD"/>
</dbReference>
<feature type="transmembrane region" description="Helical" evidence="1">
    <location>
        <begin position="172"/>
        <end position="194"/>
    </location>
</feature>
<accession>A0A432W3Y7</accession>
<keyword evidence="1" id="KW-1133">Transmembrane helix</keyword>
<gene>
    <name evidence="3" type="ORF">CWE09_13010</name>
</gene>
<organism evidence="3 4">
    <name type="scientific">Aliidiomarina minuta</name>
    <dbReference type="NCBI Taxonomy" id="880057"/>
    <lineage>
        <taxon>Bacteria</taxon>
        <taxon>Pseudomonadati</taxon>
        <taxon>Pseudomonadota</taxon>
        <taxon>Gammaproteobacteria</taxon>
        <taxon>Alteromonadales</taxon>
        <taxon>Idiomarinaceae</taxon>
        <taxon>Aliidiomarina</taxon>
    </lineage>
</organism>
<feature type="transmembrane region" description="Helical" evidence="1">
    <location>
        <begin position="232"/>
        <end position="256"/>
    </location>
</feature>
<dbReference type="PANTHER" id="PTHR33525">
    <property type="match status" value="1"/>
</dbReference>
<dbReference type="SUPFAM" id="SSF109604">
    <property type="entry name" value="HD-domain/PDEase-like"/>
    <property type="match status" value="1"/>
</dbReference>
<name>A0A432W3Y7_9GAMM</name>
<evidence type="ECO:0000313" key="3">
    <source>
        <dbReference type="EMBL" id="RUO24057.1"/>
    </source>
</evidence>
<evidence type="ECO:0000259" key="2">
    <source>
        <dbReference type="PROSITE" id="PS51833"/>
    </source>
</evidence>
<dbReference type="Proteomes" id="UP000288293">
    <property type="component" value="Unassembled WGS sequence"/>
</dbReference>
<protein>
    <recommendedName>
        <fullName evidence="2">HDOD domain-containing protein</fullName>
    </recommendedName>
</protein>
<dbReference type="Pfam" id="PF08668">
    <property type="entry name" value="HDOD"/>
    <property type="match status" value="1"/>
</dbReference>
<comment type="caution">
    <text evidence="3">The sequence shown here is derived from an EMBL/GenBank/DDBJ whole genome shotgun (WGS) entry which is preliminary data.</text>
</comment>
<dbReference type="InterPro" id="IPR052340">
    <property type="entry name" value="RNase_Y/CdgJ"/>
</dbReference>
<dbReference type="OrthoDB" id="6233174at2"/>
<dbReference type="RefSeq" id="WP_126804478.1">
    <property type="nucleotide sequence ID" value="NZ_PIPL01000003.1"/>
</dbReference>
<evidence type="ECO:0000256" key="1">
    <source>
        <dbReference type="SAM" id="Phobius"/>
    </source>
</evidence>
<dbReference type="Gene3D" id="1.10.3210.10">
    <property type="entry name" value="Hypothetical protein af1432"/>
    <property type="match status" value="1"/>
</dbReference>
<evidence type="ECO:0000313" key="4">
    <source>
        <dbReference type="Proteomes" id="UP000288293"/>
    </source>
</evidence>
<dbReference type="EMBL" id="PIPL01000003">
    <property type="protein sequence ID" value="RUO24057.1"/>
    <property type="molecule type" value="Genomic_DNA"/>
</dbReference>
<sequence length="394" mass="45307">MSQYKQFRVSTQNGTDDRLSLLNRRFINYLISLNFARGQYMAEEGLEEDEDYETRELLAVEQHQRAEKARKNAVQDRQREEVEKLLHARVYKEIEKRLQDHEYICERVLGIPASTPKLLDAIHAPSTTSRQVEQLATNLDWLQIGLVKIVNMPPFADPNDSKRAKITNFRGALNFVGAVDLCVIVPALAMQSWLPPAEPPFSLLRRKLWQHVLGTGILTQRLAELDGKLDPAVAFAAGIFHEMGKVVLARLFLLVFDDVRSRMFDTFRKDPHSRRYNALLEIKPDQQFLRDLMLQKEREVTGNLFKGFAFQRLPLDAIYEEFAAARSIKDTTGYARILTQANTYSEFRLLHAANLATLEDGKKMFANVRLSGKTILELRKLHLKKLILSRGRES</sequence>
<feature type="domain" description="HDOD" evidence="2">
    <location>
        <begin position="108"/>
        <end position="324"/>
    </location>
</feature>
<dbReference type="AlphaFoldDB" id="A0A432W3Y7"/>
<keyword evidence="1" id="KW-0472">Membrane</keyword>
<keyword evidence="1" id="KW-0812">Transmembrane</keyword>
<dbReference type="PROSITE" id="PS51833">
    <property type="entry name" value="HDOD"/>
    <property type="match status" value="1"/>
</dbReference>